<sequence>MDYHKFNTEEFLADETFQNWVKDGRKDDFIQTFVRSDEEQIQKVNQASAVLNTLKAKPHPPIAPDHIKSKWGQLEHILQEDTPATTPTEVRDKSSWIRYAAAVALLMLSYVGYWYWGQPIGRIEHTTPYATNSTILLKDGTEVTLNSNSTLQVAEDLQQGNEREVWLNGEGFFRVNKDTKDNRPFVVHAGGLDIVVLGTEFNVRYRDEHTLVALREGSIMMKARDKPELMMRPGQVWNYNQTKNEWRQEKRNQEALYAWLEHKIILDDTPLIDLTNTIETNFGLKVEILDASLKTSKLSGTIPDDDLDVIFDVIQELLEVKIDRDGKVVRIY</sequence>
<keyword evidence="1" id="KW-0812">Transmembrane</keyword>
<proteinExistence type="predicted"/>
<dbReference type="InterPro" id="IPR032508">
    <property type="entry name" value="FecR_C"/>
</dbReference>
<feature type="domain" description="FecR protein" evidence="2">
    <location>
        <begin position="130"/>
        <end position="219"/>
    </location>
</feature>
<dbReference type="PANTHER" id="PTHR30273">
    <property type="entry name" value="PERIPLASMIC SIGNAL SENSOR AND SIGMA FACTOR ACTIVATOR FECR-RELATED"/>
    <property type="match status" value="1"/>
</dbReference>
<dbReference type="Pfam" id="PF04773">
    <property type="entry name" value="FecR"/>
    <property type="match status" value="1"/>
</dbReference>
<evidence type="ECO:0000256" key="1">
    <source>
        <dbReference type="SAM" id="Phobius"/>
    </source>
</evidence>
<dbReference type="Pfam" id="PF16344">
    <property type="entry name" value="FecR_C"/>
    <property type="match status" value="1"/>
</dbReference>
<evidence type="ECO:0000313" key="4">
    <source>
        <dbReference type="EMBL" id="UXX79880.1"/>
    </source>
</evidence>
<dbReference type="PANTHER" id="PTHR30273:SF2">
    <property type="entry name" value="PROTEIN FECR"/>
    <property type="match status" value="1"/>
</dbReference>
<evidence type="ECO:0000259" key="2">
    <source>
        <dbReference type="Pfam" id="PF04773"/>
    </source>
</evidence>
<gene>
    <name evidence="4" type="ORF">N7E81_02015</name>
</gene>
<organism evidence="4 5">
    <name type="scientific">Reichenbachiella carrageenanivorans</name>
    <dbReference type="NCBI Taxonomy" id="2979869"/>
    <lineage>
        <taxon>Bacteria</taxon>
        <taxon>Pseudomonadati</taxon>
        <taxon>Bacteroidota</taxon>
        <taxon>Cytophagia</taxon>
        <taxon>Cytophagales</taxon>
        <taxon>Reichenbachiellaceae</taxon>
        <taxon>Reichenbachiella</taxon>
    </lineage>
</organism>
<feature type="transmembrane region" description="Helical" evidence="1">
    <location>
        <begin position="96"/>
        <end position="116"/>
    </location>
</feature>
<keyword evidence="5" id="KW-1185">Reference proteome</keyword>
<accession>A0ABY6D7Q8</accession>
<dbReference type="EMBL" id="CP106735">
    <property type="protein sequence ID" value="UXX79880.1"/>
    <property type="molecule type" value="Genomic_DNA"/>
</dbReference>
<dbReference type="InterPro" id="IPR006860">
    <property type="entry name" value="FecR"/>
</dbReference>
<dbReference type="PIRSF" id="PIRSF018266">
    <property type="entry name" value="FecR"/>
    <property type="match status" value="1"/>
</dbReference>
<feature type="domain" description="Protein FecR C-terminal" evidence="3">
    <location>
        <begin position="263"/>
        <end position="330"/>
    </location>
</feature>
<evidence type="ECO:0000313" key="5">
    <source>
        <dbReference type="Proteomes" id="UP001062165"/>
    </source>
</evidence>
<dbReference type="Gene3D" id="2.60.120.1440">
    <property type="match status" value="1"/>
</dbReference>
<keyword evidence="1" id="KW-1133">Transmembrane helix</keyword>
<reference evidence="4" key="1">
    <citation type="submission" date="2022-10" db="EMBL/GenBank/DDBJ databases">
        <title>Comparative genomics and taxonomic characterization of three novel marine species of genus Reichenbachiella exhibiting antioxidant and polysaccharide degradation activities.</title>
        <authorList>
            <person name="Muhammad N."/>
            <person name="Lee Y.-J."/>
            <person name="Ko J."/>
            <person name="Kim S.-G."/>
        </authorList>
    </citation>
    <scope>NUCLEOTIDE SEQUENCE</scope>
    <source>
        <strain evidence="4">Wsw4-B4</strain>
    </source>
</reference>
<dbReference type="InterPro" id="IPR012373">
    <property type="entry name" value="Ferrdict_sens_TM"/>
</dbReference>
<name>A0ABY6D7Q8_9BACT</name>
<protein>
    <submittedName>
        <fullName evidence="4">FecR domain-containing protein</fullName>
    </submittedName>
</protein>
<keyword evidence="1" id="KW-0472">Membrane</keyword>
<dbReference type="RefSeq" id="WP_263051611.1">
    <property type="nucleotide sequence ID" value="NZ_CP106735.1"/>
</dbReference>
<evidence type="ECO:0000259" key="3">
    <source>
        <dbReference type="Pfam" id="PF16344"/>
    </source>
</evidence>
<dbReference type="Gene3D" id="3.55.50.30">
    <property type="match status" value="1"/>
</dbReference>
<dbReference type="Proteomes" id="UP001062165">
    <property type="component" value="Chromosome"/>
</dbReference>